<proteinExistence type="predicted"/>
<dbReference type="eggNOG" id="KOG0017">
    <property type="taxonomic scope" value="Eukaryota"/>
</dbReference>
<evidence type="ECO:0000313" key="4">
    <source>
        <dbReference type="Proteomes" id="UP000001067"/>
    </source>
</evidence>
<dbReference type="OrthoDB" id="5094105at2759"/>
<accession>E3S2T3</accession>
<dbReference type="Pfam" id="PF00665">
    <property type="entry name" value="rve"/>
    <property type="match status" value="1"/>
</dbReference>
<dbReference type="Proteomes" id="UP000001067">
    <property type="component" value="Unassembled WGS sequence"/>
</dbReference>
<evidence type="ECO:0000313" key="3">
    <source>
        <dbReference type="EMBL" id="EFQ87716.1"/>
    </source>
</evidence>
<dbReference type="InterPro" id="IPR001584">
    <property type="entry name" value="Integrase_cat-core"/>
</dbReference>
<name>E3S2T3_PYRTT</name>
<gene>
    <name evidence="3" type="ORF">PTT_16660</name>
</gene>
<dbReference type="PANTHER" id="PTHR37984">
    <property type="entry name" value="PROTEIN CBG26694"/>
    <property type="match status" value="1"/>
</dbReference>
<dbReference type="PANTHER" id="PTHR37984:SF15">
    <property type="entry name" value="INTEGRASE CATALYTIC DOMAIN-CONTAINING PROTEIN"/>
    <property type="match status" value="1"/>
</dbReference>
<dbReference type="GO" id="GO:0005634">
    <property type="term" value="C:nucleus"/>
    <property type="evidence" value="ECO:0007669"/>
    <property type="project" value="UniProtKB-ARBA"/>
</dbReference>
<reference evidence="3 4" key="1">
    <citation type="journal article" date="2010" name="Genome Biol.">
        <title>A first genome assembly of the barley fungal pathogen Pyrenophora teres f. teres.</title>
        <authorList>
            <person name="Ellwood S.R."/>
            <person name="Liu Z."/>
            <person name="Syme R.A."/>
            <person name="Lai Z."/>
            <person name="Hane J.K."/>
            <person name="Keiper F."/>
            <person name="Moffat C.S."/>
            <person name="Oliver R.P."/>
            <person name="Friesen T.L."/>
        </authorList>
    </citation>
    <scope>NUCLEOTIDE SEQUENCE [LARGE SCALE GENOMIC DNA]</scope>
    <source>
        <strain evidence="3 4">0-1</strain>
    </source>
</reference>
<evidence type="ECO:0000259" key="2">
    <source>
        <dbReference type="PROSITE" id="PS50994"/>
    </source>
</evidence>
<dbReference type="Gene3D" id="1.10.340.70">
    <property type="match status" value="1"/>
</dbReference>
<organism evidence="4">
    <name type="scientific">Pyrenophora teres f. teres (strain 0-1)</name>
    <name type="common">Barley net blotch fungus</name>
    <name type="synonym">Drechslera teres f. teres</name>
    <dbReference type="NCBI Taxonomy" id="861557"/>
    <lineage>
        <taxon>Eukaryota</taxon>
        <taxon>Fungi</taxon>
        <taxon>Dikarya</taxon>
        <taxon>Ascomycota</taxon>
        <taxon>Pezizomycotina</taxon>
        <taxon>Dothideomycetes</taxon>
        <taxon>Pleosporomycetidae</taxon>
        <taxon>Pleosporales</taxon>
        <taxon>Pleosporineae</taxon>
        <taxon>Pleosporaceae</taxon>
        <taxon>Pyrenophora</taxon>
    </lineage>
</organism>
<dbReference type="Pfam" id="PF17921">
    <property type="entry name" value="Integrase_H2C2"/>
    <property type="match status" value="1"/>
</dbReference>
<dbReference type="InterPro" id="IPR050951">
    <property type="entry name" value="Retrovirus_Pol_polyprotein"/>
</dbReference>
<dbReference type="InterPro" id="IPR036397">
    <property type="entry name" value="RNaseH_sf"/>
</dbReference>
<dbReference type="Gene3D" id="3.30.420.10">
    <property type="entry name" value="Ribonuclease H-like superfamily/Ribonuclease H"/>
    <property type="match status" value="1"/>
</dbReference>
<dbReference type="GO" id="GO:0003723">
    <property type="term" value="F:RNA binding"/>
    <property type="evidence" value="ECO:0007669"/>
    <property type="project" value="UniProtKB-KW"/>
</dbReference>
<evidence type="ECO:0000256" key="1">
    <source>
        <dbReference type="ARBA" id="ARBA00022884"/>
    </source>
</evidence>
<dbReference type="SUPFAM" id="SSF53098">
    <property type="entry name" value="Ribonuclease H-like"/>
    <property type="match status" value="1"/>
</dbReference>
<keyword evidence="1" id="KW-0694">RNA-binding</keyword>
<feature type="domain" description="Integrase catalytic" evidence="2">
    <location>
        <begin position="146"/>
        <end position="301"/>
    </location>
</feature>
<feature type="non-terminal residue" evidence="3">
    <location>
        <position position="301"/>
    </location>
</feature>
<dbReference type="STRING" id="861557.E3S2T3"/>
<dbReference type="KEGG" id="pte:PTT_16660"/>
<dbReference type="PROSITE" id="PS50994">
    <property type="entry name" value="INTEGRASE"/>
    <property type="match status" value="1"/>
</dbReference>
<dbReference type="HOGENOM" id="CLU_000384_9_2_1"/>
<dbReference type="EMBL" id="GL536808">
    <property type="protein sequence ID" value="EFQ87716.1"/>
    <property type="molecule type" value="Genomic_DNA"/>
</dbReference>
<dbReference type="GO" id="GO:0015074">
    <property type="term" value="P:DNA integration"/>
    <property type="evidence" value="ECO:0007669"/>
    <property type="project" value="InterPro"/>
</dbReference>
<dbReference type="AlphaFoldDB" id="E3S2T3"/>
<protein>
    <recommendedName>
        <fullName evidence="2">Integrase catalytic domain-containing protein</fullName>
    </recommendedName>
</protein>
<feature type="non-terminal residue" evidence="3">
    <location>
        <position position="1"/>
    </location>
</feature>
<sequence length="301" mass="34561">DLRAAPIELITPAHGEPIDDVTTRAYERNDVAQQLIAAIQDPTVIRWPKNLRKQVRVPMIDCRVHNGKLFYRDRLYAPADDELRSQIVYRAHSSGPAGHPGRVKTLDLITRTWWWPGMSRDIEQYVKACDLCVRSKASRLAPQGFLQPLPLPYRAWSDVSVDYITPLPKSTWYSRTYQHLLVVVCRLTKMRHLIPVTSLNADELADAFVSRVYCLHGCPDNIVSDRGTQFVSEFWTQLSQRLGVTLKHSSSFHPETDGQTERVNSSIEAYLRAFMNFHQDDWVQWLPLAEFAMNNVISETT</sequence>
<dbReference type="InterPro" id="IPR012337">
    <property type="entry name" value="RNaseH-like_sf"/>
</dbReference>
<keyword evidence="4" id="KW-1185">Reference proteome</keyword>
<dbReference type="InterPro" id="IPR041588">
    <property type="entry name" value="Integrase_H2C2"/>
</dbReference>